<sequence>CQEGLDYNYLFALKHMEGFLKDINCRGATDSNTHEMFYSGSRCYGGLMKDPAKVALDYIGKKGSIVGITKERKIKYTKEILQREMLPHVGVGEYYETKKAYYFGYIIHQLLLCKLCRRPEDDRDHYIIKRLDLANPLLCGLFQIVCYLEFFMDTFFLFIENRLGSLILTRALLKKKLKLIRLMKSSTKIVPNRDVLLRLQILKENKDSYDLTITPMKIGDDEYKASDTVSGKNASVLESRMVRTRSNKCQPYERERINNSSSSPNSHFITKNLKSTQREKRKIRGINQELSEDDKRLMRARGSGSRRSPVDEVLTSGWMNESNSGGEGGLEEFLGFPSQLVSYPPGSDTFKEFCIAKGAIGGKWGVKSTVERKMSLLDEVVEEETELKLVLGELGLSRKKRVESKSRRVVKAQSTRSMTGVDKGKRQTSGKEVRAKTPRSGSSAQPNLTTMKLAQKFLKTQLKKALPASGTTVCGEVAPGKRRMVKLLGNSGEKIVARLVKEIWPSIEEQESELKKAKNELVKNLVRAQTDALKEVKQLKVVHAVAIGQLQVETRANLDEVAEERGRLGRHLMLKGYSQEEVDAIKVDTYTEEEEEEVEVLGFVDCLDGVSPQMVLENQRDDVEFPEGGSEMVELDATHAREDHALMCNREFAEQFNRMKVANEIKEDQYVKTYFRLEKLNQAVSDLTRQVEEKDYRIKRGLEDLSEAAEHTENLQRQLNALADKGKQADMVQYCI</sequence>
<accession>A0A7J7MHK1</accession>
<dbReference type="GO" id="GO:0000428">
    <property type="term" value="C:DNA-directed RNA polymerase complex"/>
    <property type="evidence" value="ECO:0007669"/>
    <property type="project" value="UniProtKB-KW"/>
</dbReference>
<feature type="compositionally biased region" description="Basic and acidic residues" evidence="9">
    <location>
        <begin position="422"/>
        <end position="435"/>
    </location>
</feature>
<evidence type="ECO:0000256" key="1">
    <source>
        <dbReference type="ARBA" id="ARBA00006835"/>
    </source>
</evidence>
<evidence type="ECO:0000256" key="9">
    <source>
        <dbReference type="SAM" id="MobiDB-lite"/>
    </source>
</evidence>
<feature type="region of interest" description="Disordered" evidence="9">
    <location>
        <begin position="245"/>
        <end position="280"/>
    </location>
</feature>
<keyword evidence="6" id="KW-0804">Transcription</keyword>
<dbReference type="EMBL" id="JACGCM010001502">
    <property type="protein sequence ID" value="KAF6154260.1"/>
    <property type="molecule type" value="Genomic_DNA"/>
</dbReference>
<dbReference type="AlphaFoldDB" id="A0A7J7MHK1"/>
<dbReference type="SUPFAM" id="SSF64484">
    <property type="entry name" value="beta and beta-prime subunits of DNA dependent RNA-polymerase"/>
    <property type="match status" value="1"/>
</dbReference>
<dbReference type="InterPro" id="IPR007642">
    <property type="entry name" value="RNA_pol_Rpb2_2"/>
</dbReference>
<feature type="non-terminal residue" evidence="11">
    <location>
        <position position="1"/>
    </location>
</feature>
<evidence type="ECO:0000256" key="8">
    <source>
        <dbReference type="SAM" id="Coils"/>
    </source>
</evidence>
<comment type="similarity">
    <text evidence="1">Belongs to the RNA polymerase beta chain family.</text>
</comment>
<evidence type="ECO:0000256" key="5">
    <source>
        <dbReference type="ARBA" id="ARBA00022695"/>
    </source>
</evidence>
<evidence type="ECO:0000256" key="3">
    <source>
        <dbReference type="ARBA" id="ARBA00022478"/>
    </source>
</evidence>
<keyword evidence="5" id="KW-0548">Nucleotidyltransferase</keyword>
<proteinExistence type="inferred from homology"/>
<dbReference type="Gene3D" id="3.90.1110.10">
    <property type="entry name" value="RNA polymerase Rpb2, domain 2"/>
    <property type="match status" value="1"/>
</dbReference>
<evidence type="ECO:0000259" key="10">
    <source>
        <dbReference type="Pfam" id="PF04561"/>
    </source>
</evidence>
<dbReference type="GO" id="GO:0006351">
    <property type="term" value="P:DNA-templated transcription"/>
    <property type="evidence" value="ECO:0007669"/>
    <property type="project" value="InterPro"/>
</dbReference>
<evidence type="ECO:0000313" key="12">
    <source>
        <dbReference type="Proteomes" id="UP000541444"/>
    </source>
</evidence>
<feature type="compositionally biased region" description="Polar residues" evidence="9">
    <location>
        <begin position="258"/>
        <end position="275"/>
    </location>
</feature>
<comment type="caution">
    <text evidence="11">The sequence shown here is derived from an EMBL/GenBank/DDBJ whole genome shotgun (WGS) entry which is preliminary data.</text>
</comment>
<dbReference type="GO" id="GO:0003899">
    <property type="term" value="F:DNA-directed RNA polymerase activity"/>
    <property type="evidence" value="ECO:0007669"/>
    <property type="project" value="UniProtKB-EC"/>
</dbReference>
<gene>
    <name evidence="11" type="ORF">GIB67_024419</name>
</gene>
<dbReference type="InterPro" id="IPR015712">
    <property type="entry name" value="DNA-dir_RNA_pol_su2"/>
</dbReference>
<name>A0A7J7MHK1_9MAGN</name>
<feature type="domain" description="RNA polymerase Rpb2" evidence="10">
    <location>
        <begin position="53"/>
        <end position="132"/>
    </location>
</feature>
<evidence type="ECO:0000256" key="6">
    <source>
        <dbReference type="ARBA" id="ARBA00023163"/>
    </source>
</evidence>
<organism evidence="11 12">
    <name type="scientific">Kingdonia uniflora</name>
    <dbReference type="NCBI Taxonomy" id="39325"/>
    <lineage>
        <taxon>Eukaryota</taxon>
        <taxon>Viridiplantae</taxon>
        <taxon>Streptophyta</taxon>
        <taxon>Embryophyta</taxon>
        <taxon>Tracheophyta</taxon>
        <taxon>Spermatophyta</taxon>
        <taxon>Magnoliopsida</taxon>
        <taxon>Ranunculales</taxon>
        <taxon>Circaeasteraceae</taxon>
        <taxon>Kingdonia</taxon>
    </lineage>
</organism>
<reference evidence="11 12" key="1">
    <citation type="journal article" date="2020" name="IScience">
        <title>Genome Sequencing of the Endangered Kingdonia uniflora (Circaeasteraceae, Ranunculales) Reveals Potential Mechanisms of Evolutionary Specialization.</title>
        <authorList>
            <person name="Sun Y."/>
            <person name="Deng T."/>
            <person name="Zhang A."/>
            <person name="Moore M.J."/>
            <person name="Landis J.B."/>
            <person name="Lin N."/>
            <person name="Zhang H."/>
            <person name="Zhang X."/>
            <person name="Huang J."/>
            <person name="Zhang X."/>
            <person name="Sun H."/>
            <person name="Wang H."/>
        </authorList>
    </citation>
    <scope>NUCLEOTIDE SEQUENCE [LARGE SCALE GENOMIC DNA]</scope>
    <source>
        <strain evidence="11">TB1705</strain>
        <tissue evidence="11">Leaf</tissue>
    </source>
</reference>
<protein>
    <recommendedName>
        <fullName evidence="2">DNA-directed RNA polymerase</fullName>
        <ecNumber evidence="2">2.7.7.6</ecNumber>
    </recommendedName>
</protein>
<dbReference type="GO" id="GO:0003677">
    <property type="term" value="F:DNA binding"/>
    <property type="evidence" value="ECO:0007669"/>
    <property type="project" value="InterPro"/>
</dbReference>
<dbReference type="GO" id="GO:0032549">
    <property type="term" value="F:ribonucleoside binding"/>
    <property type="evidence" value="ECO:0007669"/>
    <property type="project" value="InterPro"/>
</dbReference>
<evidence type="ECO:0000256" key="2">
    <source>
        <dbReference type="ARBA" id="ARBA00012418"/>
    </source>
</evidence>
<feature type="region of interest" description="Disordered" evidence="9">
    <location>
        <begin position="402"/>
        <end position="446"/>
    </location>
</feature>
<comment type="catalytic activity">
    <reaction evidence="7">
        <text>RNA(n) + a ribonucleoside 5'-triphosphate = RNA(n+1) + diphosphate</text>
        <dbReference type="Rhea" id="RHEA:21248"/>
        <dbReference type="Rhea" id="RHEA-COMP:14527"/>
        <dbReference type="Rhea" id="RHEA-COMP:17342"/>
        <dbReference type="ChEBI" id="CHEBI:33019"/>
        <dbReference type="ChEBI" id="CHEBI:61557"/>
        <dbReference type="ChEBI" id="CHEBI:140395"/>
        <dbReference type="EC" id="2.7.7.6"/>
    </reaction>
</comment>
<dbReference type="PANTHER" id="PTHR20856">
    <property type="entry name" value="DNA-DIRECTED RNA POLYMERASE I SUBUNIT 2"/>
    <property type="match status" value="1"/>
</dbReference>
<evidence type="ECO:0000313" key="11">
    <source>
        <dbReference type="EMBL" id="KAF6154260.1"/>
    </source>
</evidence>
<dbReference type="InterPro" id="IPR037034">
    <property type="entry name" value="RNA_pol_Rpb2_2_sf"/>
</dbReference>
<keyword evidence="3" id="KW-0240">DNA-directed RNA polymerase</keyword>
<evidence type="ECO:0000256" key="4">
    <source>
        <dbReference type="ARBA" id="ARBA00022679"/>
    </source>
</evidence>
<dbReference type="Proteomes" id="UP000541444">
    <property type="component" value="Unassembled WGS sequence"/>
</dbReference>
<keyword evidence="12" id="KW-1185">Reference proteome</keyword>
<evidence type="ECO:0000256" key="7">
    <source>
        <dbReference type="ARBA" id="ARBA00048552"/>
    </source>
</evidence>
<feature type="coiled-coil region" evidence="8">
    <location>
        <begin position="677"/>
        <end position="725"/>
    </location>
</feature>
<keyword evidence="8" id="KW-0175">Coiled coil</keyword>
<dbReference type="Pfam" id="PF04561">
    <property type="entry name" value="RNA_pol_Rpb2_2"/>
    <property type="match status" value="1"/>
</dbReference>
<keyword evidence="4" id="KW-0808">Transferase</keyword>
<dbReference type="EC" id="2.7.7.6" evidence="2"/>